<protein>
    <recommendedName>
        <fullName evidence="5">Aminotransferase class III</fullName>
    </recommendedName>
</protein>
<dbReference type="VEuPathDB" id="FungiDB:GMDG_01944"/>
<dbReference type="InterPro" id="IPR015422">
    <property type="entry name" value="PyrdxlP-dep_Trfase_small"/>
</dbReference>
<dbReference type="NCBIfam" id="NF005685">
    <property type="entry name" value="PRK07483.1"/>
    <property type="match status" value="1"/>
</dbReference>
<dbReference type="RefSeq" id="XP_024320595.1">
    <property type="nucleotide sequence ID" value="XM_024471722.1"/>
</dbReference>
<dbReference type="Gene3D" id="3.90.1150.10">
    <property type="entry name" value="Aspartate Aminotransferase, domain 1"/>
    <property type="match status" value="1"/>
</dbReference>
<dbReference type="CDD" id="cd00610">
    <property type="entry name" value="OAT_like"/>
    <property type="match status" value="1"/>
</dbReference>
<dbReference type="InterPro" id="IPR005814">
    <property type="entry name" value="Aminotrans_3"/>
</dbReference>
<evidence type="ECO:0000256" key="1">
    <source>
        <dbReference type="ARBA" id="ARBA00008954"/>
    </source>
</evidence>
<dbReference type="Proteomes" id="UP000077154">
    <property type="component" value="Unassembled WGS sequence"/>
</dbReference>
<proteinExistence type="inferred from homology"/>
<dbReference type="Pfam" id="PF00202">
    <property type="entry name" value="Aminotran_3"/>
    <property type="match status" value="1"/>
</dbReference>
<dbReference type="AlphaFoldDB" id="A0A176ZZ27"/>
<reference evidence="4" key="1">
    <citation type="submission" date="2016-03" db="EMBL/GenBank/DDBJ databases">
        <title>Updated assembly of Pseudogymnoascus destructans, the fungus causing white-nose syndrome of bats.</title>
        <authorList>
            <person name="Palmer J.M."/>
            <person name="Drees K.P."/>
            <person name="Foster J.T."/>
            <person name="Lindner D.L."/>
        </authorList>
    </citation>
    <scope>NUCLEOTIDE SEQUENCE [LARGE SCALE GENOMIC DNA]</scope>
    <source>
        <strain evidence="4">20631-21</strain>
    </source>
</reference>
<sequence length="494" mass="53230">MAPSATSPGVVSQLNMAKDVKDGANGAKARRCLIDRSLNEVPFEVIGSKGNYLHMSSGPKIFDATGGAAVACLGHGNGEVNEAIVDQLQVNSYCNSMLFTNSINGTLAQEIIHGTGNLMSRVYICSSGSEATEAAMKMGRQYFCELSPPQPQRTKFIAREHSYHGNTIGSLSLSGHVARREAYTPILSENISWVSACNPYRQRLPNESDAAFVARKAAELDNEFQRLGPDTVIAFVCEPISGAALGCVPYVDGYLSAMKGVCRKYGALFMLDEIMSGMGRSGTLHAWQGEHVDGDPKRDCLPDLQMVGKGLGGGYQPIAAVIAGKQYINAIKAGTGGIIHGQTYQAHPVACAASLAVQRIIRRENLLSNVVRQGAYLSQLLRQKIGSHPHVGDIRGKGLFWGVEFVRDKETKEPFPKTWGVAGRILDVALKGPFNITFYPGQGTADGWEGDHVIVSPAYNVTKEDVELITDKLVGVLDKVFEQLKREGKNAGDN</sequence>
<dbReference type="GeneID" id="36291205"/>
<dbReference type="GO" id="GO:0008483">
    <property type="term" value="F:transaminase activity"/>
    <property type="evidence" value="ECO:0007669"/>
    <property type="project" value="InterPro"/>
</dbReference>
<dbReference type="Gene3D" id="3.40.640.10">
    <property type="entry name" value="Type I PLP-dependent aspartate aminotransferase-like (Major domain)"/>
    <property type="match status" value="1"/>
</dbReference>
<evidence type="ECO:0008006" key="5">
    <source>
        <dbReference type="Google" id="ProtNLM"/>
    </source>
</evidence>
<dbReference type="InterPro" id="IPR015421">
    <property type="entry name" value="PyrdxlP-dep_Trfase_major"/>
</dbReference>
<dbReference type="InterPro" id="IPR015424">
    <property type="entry name" value="PyrdxlP-dep_Trfase"/>
</dbReference>
<accession>A0A176ZZ27</accession>
<evidence type="ECO:0000313" key="4">
    <source>
        <dbReference type="EMBL" id="OAF55295.1"/>
    </source>
</evidence>
<dbReference type="GO" id="GO:0005829">
    <property type="term" value="C:cytosol"/>
    <property type="evidence" value="ECO:0007669"/>
    <property type="project" value="TreeGrafter"/>
</dbReference>
<dbReference type="SUPFAM" id="SSF53383">
    <property type="entry name" value="PLP-dependent transferases"/>
    <property type="match status" value="1"/>
</dbReference>
<organism evidence="4">
    <name type="scientific">Pseudogymnoascus destructans</name>
    <dbReference type="NCBI Taxonomy" id="655981"/>
    <lineage>
        <taxon>Eukaryota</taxon>
        <taxon>Fungi</taxon>
        <taxon>Dikarya</taxon>
        <taxon>Ascomycota</taxon>
        <taxon>Pezizomycotina</taxon>
        <taxon>Leotiomycetes</taxon>
        <taxon>Thelebolales</taxon>
        <taxon>Thelebolaceae</taxon>
        <taxon>Pseudogymnoascus</taxon>
    </lineage>
</organism>
<evidence type="ECO:0000256" key="3">
    <source>
        <dbReference type="RuleBase" id="RU003560"/>
    </source>
</evidence>
<dbReference type="EMBL" id="KV441410">
    <property type="protein sequence ID" value="OAF55295.1"/>
    <property type="molecule type" value="Genomic_DNA"/>
</dbReference>
<comment type="similarity">
    <text evidence="1 3">Belongs to the class-III pyridoxal-phosphate-dependent aminotransferase family.</text>
</comment>
<evidence type="ECO:0000256" key="2">
    <source>
        <dbReference type="ARBA" id="ARBA00022898"/>
    </source>
</evidence>
<gene>
    <name evidence="4" type="ORF">VC83_08162</name>
</gene>
<keyword evidence="2 3" id="KW-0663">Pyridoxal phosphate</keyword>
<dbReference type="GO" id="GO:0030170">
    <property type="term" value="F:pyridoxal phosphate binding"/>
    <property type="evidence" value="ECO:0007669"/>
    <property type="project" value="InterPro"/>
</dbReference>
<dbReference type="PANTHER" id="PTHR43094:SF1">
    <property type="entry name" value="AMINOTRANSFERASE CLASS-III"/>
    <property type="match status" value="1"/>
</dbReference>
<dbReference type="PANTHER" id="PTHR43094">
    <property type="entry name" value="AMINOTRANSFERASE"/>
    <property type="match status" value="1"/>
</dbReference>
<name>A0A176ZZ27_9PEZI</name>
<dbReference type="eggNOG" id="KOG1404">
    <property type="taxonomic scope" value="Eukaryota"/>
</dbReference>
<dbReference type="OrthoDB" id="5419315at2759"/>